<organism evidence="1 2">
    <name type="scientific">Williamsia phyllosphaerae</name>
    <dbReference type="NCBI Taxonomy" id="885042"/>
    <lineage>
        <taxon>Bacteria</taxon>
        <taxon>Bacillati</taxon>
        <taxon>Actinomycetota</taxon>
        <taxon>Actinomycetes</taxon>
        <taxon>Mycobacteriales</taxon>
        <taxon>Nocardiaceae</taxon>
        <taxon>Williamsia</taxon>
    </lineage>
</organism>
<accession>A0ABQ1UT42</accession>
<dbReference type="EMBL" id="BMCS01000001">
    <property type="protein sequence ID" value="GGF26180.1"/>
    <property type="molecule type" value="Genomic_DNA"/>
</dbReference>
<evidence type="ECO:0000313" key="2">
    <source>
        <dbReference type="Proteomes" id="UP000632454"/>
    </source>
</evidence>
<keyword evidence="2" id="KW-1185">Reference proteome</keyword>
<dbReference type="Proteomes" id="UP000632454">
    <property type="component" value="Unassembled WGS sequence"/>
</dbReference>
<dbReference type="RefSeq" id="WP_188489631.1">
    <property type="nucleotide sequence ID" value="NZ_BMCS01000001.1"/>
</dbReference>
<reference evidence="2" key="1">
    <citation type="journal article" date="2019" name="Int. J. Syst. Evol. Microbiol.">
        <title>The Global Catalogue of Microorganisms (GCM) 10K type strain sequencing project: providing services to taxonomists for standard genome sequencing and annotation.</title>
        <authorList>
            <consortium name="The Broad Institute Genomics Platform"/>
            <consortium name="The Broad Institute Genome Sequencing Center for Infectious Disease"/>
            <person name="Wu L."/>
            <person name="Ma J."/>
        </authorList>
    </citation>
    <scope>NUCLEOTIDE SEQUENCE [LARGE SCALE GENOMIC DNA]</scope>
    <source>
        <strain evidence="2">CCM 7855</strain>
    </source>
</reference>
<sequence length="124" mass="12847">MLITIAFALMLVVLLAVFVKQRGRGPGGGGLFGGAGAGSFVQGTFTVTGVSDRPDAGDKNDQMFCTVSGTIVGPDTAPTDVYGDLVLTGKTPWPQIGSDMPVVYKPGKAETSWRFGDLQVPPAQ</sequence>
<comment type="caution">
    <text evidence="1">The sequence shown here is derived from an EMBL/GenBank/DDBJ whole genome shotgun (WGS) entry which is preliminary data.</text>
</comment>
<name>A0ABQ1UT42_9NOCA</name>
<gene>
    <name evidence="1" type="ORF">GCM10007298_22580</name>
</gene>
<evidence type="ECO:0000313" key="1">
    <source>
        <dbReference type="EMBL" id="GGF26180.1"/>
    </source>
</evidence>
<proteinExistence type="predicted"/>
<protein>
    <submittedName>
        <fullName evidence="1">Uncharacterized protein</fullName>
    </submittedName>
</protein>